<dbReference type="SUPFAM" id="SSF56925">
    <property type="entry name" value="OMPA-like"/>
    <property type="match status" value="1"/>
</dbReference>
<dbReference type="InterPro" id="IPR011250">
    <property type="entry name" value="OMP/PagP_B-barrel"/>
</dbReference>
<keyword evidence="2" id="KW-0732">Signal</keyword>
<protein>
    <recommendedName>
        <fullName evidence="5">Opacity protein</fullName>
    </recommendedName>
</protein>
<evidence type="ECO:0000313" key="3">
    <source>
        <dbReference type="EMBL" id="SFV27911.1"/>
    </source>
</evidence>
<proteinExistence type="predicted"/>
<evidence type="ECO:0000256" key="2">
    <source>
        <dbReference type="SAM" id="SignalP"/>
    </source>
</evidence>
<dbReference type="STRING" id="51670.SAMN04488557_0878"/>
<dbReference type="EMBL" id="FPCH01000001">
    <property type="protein sequence ID" value="SFV27911.1"/>
    <property type="molecule type" value="Genomic_DNA"/>
</dbReference>
<accession>A0A1I7MZS5</accession>
<evidence type="ECO:0008006" key="5">
    <source>
        <dbReference type="Google" id="ProtNLM"/>
    </source>
</evidence>
<evidence type="ECO:0000256" key="1">
    <source>
        <dbReference type="SAM" id="MobiDB-lite"/>
    </source>
</evidence>
<feature type="chain" id="PRO_5011573527" description="Opacity protein" evidence="2">
    <location>
        <begin position="24"/>
        <end position="310"/>
    </location>
</feature>
<sequence>MKSAKTWIATCFLLAASAAPAMAADWGGVKDMGGGVAIPVPAPVPVPTYDADSDWYVGLTFGGNISQSASVKDTDVDYLGDSTPGYFAKDSGDLPMSPIFGLTFGRYLTPSLRAEVAIDYTPNYQISDDYRLGYLATNSAPNTTIGGIDTNTYSISRTDTVKLSRTTGLVNLIYDFNTGTRFTPYIGGGGGFSWRRLQRSYSESATCIGGSNSIDGPYTPPACSGNPSLPADSSTEKGATSKNQINFAAAVQAGVATNLTESIIWDNGWQMLWEQGAISSIAPSASGGNQIVYKDAVLQQFRSGIRIKFD</sequence>
<gene>
    <name evidence="3" type="ORF">SAMN04488557_0878</name>
</gene>
<dbReference type="OrthoDB" id="5643626at2"/>
<keyword evidence="4" id="KW-1185">Reference proteome</keyword>
<feature type="compositionally biased region" description="Polar residues" evidence="1">
    <location>
        <begin position="225"/>
        <end position="238"/>
    </location>
</feature>
<dbReference type="Gene3D" id="2.40.160.20">
    <property type="match status" value="1"/>
</dbReference>
<feature type="region of interest" description="Disordered" evidence="1">
    <location>
        <begin position="219"/>
        <end position="238"/>
    </location>
</feature>
<organism evidence="3 4">
    <name type="scientific">Hyphomicrobium facile</name>
    <dbReference type="NCBI Taxonomy" id="51670"/>
    <lineage>
        <taxon>Bacteria</taxon>
        <taxon>Pseudomonadati</taxon>
        <taxon>Pseudomonadota</taxon>
        <taxon>Alphaproteobacteria</taxon>
        <taxon>Hyphomicrobiales</taxon>
        <taxon>Hyphomicrobiaceae</taxon>
        <taxon>Hyphomicrobium</taxon>
    </lineage>
</organism>
<dbReference type="Proteomes" id="UP000199423">
    <property type="component" value="Unassembled WGS sequence"/>
</dbReference>
<evidence type="ECO:0000313" key="4">
    <source>
        <dbReference type="Proteomes" id="UP000199423"/>
    </source>
</evidence>
<dbReference type="RefSeq" id="WP_092866308.1">
    <property type="nucleotide sequence ID" value="NZ_FPCH01000001.1"/>
</dbReference>
<reference evidence="4" key="1">
    <citation type="submission" date="2016-10" db="EMBL/GenBank/DDBJ databases">
        <authorList>
            <person name="Varghese N."/>
            <person name="Submissions S."/>
        </authorList>
    </citation>
    <scope>NUCLEOTIDE SEQUENCE [LARGE SCALE GENOMIC DNA]</scope>
    <source>
        <strain evidence="4">DSM 1565</strain>
    </source>
</reference>
<dbReference type="AlphaFoldDB" id="A0A1I7MZS5"/>
<feature type="signal peptide" evidence="2">
    <location>
        <begin position="1"/>
        <end position="23"/>
    </location>
</feature>
<name>A0A1I7MZS5_9HYPH</name>